<dbReference type="Pfam" id="PF06445">
    <property type="entry name" value="GyrI-like"/>
    <property type="match status" value="1"/>
</dbReference>
<dbReference type="STRING" id="889453.SAMN03080601_02703"/>
<dbReference type="PANTHER" id="PTHR15949:SF3">
    <property type="entry name" value="TESTIS-EXPRESSED PROTEIN 264"/>
    <property type="match status" value="1"/>
</dbReference>
<keyword evidence="3" id="KW-1185">Reference proteome</keyword>
<accession>A0A1T5HRV8</accession>
<reference evidence="2 3" key="1">
    <citation type="submission" date="2017-02" db="EMBL/GenBank/DDBJ databases">
        <authorList>
            <person name="Peterson S.W."/>
        </authorList>
    </citation>
    <scope>NUCLEOTIDE SEQUENCE [LARGE SCALE GENOMIC DNA]</scope>
    <source>
        <strain evidence="2 3">DSM 24412</strain>
    </source>
</reference>
<evidence type="ECO:0000313" key="2">
    <source>
        <dbReference type="EMBL" id="SKC23429.1"/>
    </source>
</evidence>
<dbReference type="EMBL" id="FUYV01000017">
    <property type="protein sequence ID" value="SKC23429.1"/>
    <property type="molecule type" value="Genomic_DNA"/>
</dbReference>
<dbReference type="InterPro" id="IPR029442">
    <property type="entry name" value="GyrI-like"/>
</dbReference>
<evidence type="ECO:0000313" key="3">
    <source>
        <dbReference type="Proteomes" id="UP000191055"/>
    </source>
</evidence>
<dbReference type="InterPro" id="IPR011256">
    <property type="entry name" value="Reg_factor_effector_dom_sf"/>
</dbReference>
<dbReference type="Gene3D" id="3.20.80.10">
    <property type="entry name" value="Regulatory factor, effector binding domain"/>
    <property type="match status" value="1"/>
</dbReference>
<dbReference type="PANTHER" id="PTHR15949">
    <property type="entry name" value="TESTIS-EXPRESSED PROTEIN 264"/>
    <property type="match status" value="1"/>
</dbReference>
<sequence>MSTILIILSIILIGLLLISAWYGGFYNIRFKTTQCGGETVAFLPHKGDYKRTGKVMDEVYYTLLNEFKIETFKGVSIYYDDPDNTPTSELRSEVGCVIENPDLELIEKISQKFQVKVVPKREYLTTEFPYKGKPSVIVGVIRVYPAIKKQTRQNNLPENGHIMEIYDIPNKKIVYRKAMEE</sequence>
<organism evidence="2 3">
    <name type="scientific">Alkalitalea saponilacus</name>
    <dbReference type="NCBI Taxonomy" id="889453"/>
    <lineage>
        <taxon>Bacteria</taxon>
        <taxon>Pseudomonadati</taxon>
        <taxon>Bacteroidota</taxon>
        <taxon>Bacteroidia</taxon>
        <taxon>Marinilabiliales</taxon>
        <taxon>Marinilabiliaceae</taxon>
        <taxon>Alkalitalea</taxon>
    </lineage>
</organism>
<dbReference type="SUPFAM" id="SSF55136">
    <property type="entry name" value="Probable bacterial effector-binding domain"/>
    <property type="match status" value="1"/>
</dbReference>
<proteinExistence type="predicted"/>
<gene>
    <name evidence="2" type="ORF">SAMN03080601_02703</name>
</gene>
<evidence type="ECO:0000259" key="1">
    <source>
        <dbReference type="Pfam" id="PF06445"/>
    </source>
</evidence>
<dbReference type="Proteomes" id="UP000191055">
    <property type="component" value="Unassembled WGS sequence"/>
</dbReference>
<dbReference type="AlphaFoldDB" id="A0A1T5HRV8"/>
<protein>
    <submittedName>
        <fullName evidence="2">GyrI-like small molecule binding domain-containing protein</fullName>
    </submittedName>
</protein>
<feature type="domain" description="GyrI-like small molecule binding" evidence="1">
    <location>
        <begin position="39"/>
        <end position="168"/>
    </location>
</feature>
<name>A0A1T5HRV8_9BACT</name>